<sequence length="272" mass="27824" precursor="true">MSHSFLTSFSGRRVLPVVAASGLALASLAACTFGGSPAGELGRDQSILAACGKGPRPAVDVQLDGTGSSASAQIAGERLAAVEQLVRTAAVCGGRVRVAVFSSSSATETVLFEGALPLAGATTNARLRRVPRVVGRVVTQVRRGYGPAVRRLDRGGSDITGAYRLAGEWSRQLGSGYRLRLFVFTDGFQNVGPVKLSGAALANSSHVRGLAERVSMPALPGSWITVAGLGRVAGKPPSSAVVEGLVAFYDAVCRRAGASRCVSVSDDAVAGQ</sequence>
<dbReference type="RefSeq" id="WP_103563001.1">
    <property type="nucleotide sequence ID" value="NZ_MTBP01000002.1"/>
</dbReference>
<dbReference type="Proteomes" id="UP000242367">
    <property type="component" value="Unassembled WGS sequence"/>
</dbReference>
<organism evidence="2 3">
    <name type="scientific">Actinomadura rubteroloni</name>
    <dbReference type="NCBI Taxonomy" id="1926885"/>
    <lineage>
        <taxon>Bacteria</taxon>
        <taxon>Bacillati</taxon>
        <taxon>Actinomycetota</taxon>
        <taxon>Actinomycetes</taxon>
        <taxon>Streptosporangiales</taxon>
        <taxon>Thermomonosporaceae</taxon>
        <taxon>Actinomadura</taxon>
    </lineage>
</organism>
<evidence type="ECO:0000313" key="3">
    <source>
        <dbReference type="Proteomes" id="UP000242367"/>
    </source>
</evidence>
<dbReference type="EMBL" id="MTBP01000002">
    <property type="protein sequence ID" value="POM23796.1"/>
    <property type="molecule type" value="Genomic_DNA"/>
</dbReference>
<feature type="signal peptide" evidence="1">
    <location>
        <begin position="1"/>
        <end position="29"/>
    </location>
</feature>
<dbReference type="AlphaFoldDB" id="A0A2P4UFH7"/>
<evidence type="ECO:0008006" key="4">
    <source>
        <dbReference type="Google" id="ProtNLM"/>
    </source>
</evidence>
<gene>
    <name evidence="2" type="ORF">BTM25_24220</name>
</gene>
<feature type="chain" id="PRO_5015127042" description="VWA domain-containing protein" evidence="1">
    <location>
        <begin position="30"/>
        <end position="272"/>
    </location>
</feature>
<reference evidence="2 3" key="1">
    <citation type="journal article" date="2017" name="Chemistry">
        <title>Isolation, Biosynthesis and Chemical Modifications of Rubterolones A-F: Rare Tropolone Alkaloids from Actinomadura sp. 5-2.</title>
        <authorList>
            <person name="Guo H."/>
            <person name="Benndorf R."/>
            <person name="Leichnitz D."/>
            <person name="Klassen J.L."/>
            <person name="Vollmers J."/>
            <person name="Gorls H."/>
            <person name="Steinacker M."/>
            <person name="Weigel C."/>
            <person name="Dahse H.M."/>
            <person name="Kaster A.K."/>
            <person name="de Beer Z.W."/>
            <person name="Poulsen M."/>
            <person name="Beemelmanns C."/>
        </authorList>
    </citation>
    <scope>NUCLEOTIDE SEQUENCE [LARGE SCALE GENOMIC DNA]</scope>
    <source>
        <strain evidence="2 3">5-2</strain>
    </source>
</reference>
<proteinExistence type="predicted"/>
<name>A0A2P4UFH7_9ACTN</name>
<keyword evidence="3" id="KW-1185">Reference proteome</keyword>
<keyword evidence="1" id="KW-0732">Signal</keyword>
<evidence type="ECO:0000313" key="2">
    <source>
        <dbReference type="EMBL" id="POM23796.1"/>
    </source>
</evidence>
<comment type="caution">
    <text evidence="2">The sequence shown here is derived from an EMBL/GenBank/DDBJ whole genome shotgun (WGS) entry which is preliminary data.</text>
</comment>
<evidence type="ECO:0000256" key="1">
    <source>
        <dbReference type="SAM" id="SignalP"/>
    </source>
</evidence>
<protein>
    <recommendedName>
        <fullName evidence="4">VWA domain-containing protein</fullName>
    </recommendedName>
</protein>
<accession>A0A2P4UFH7</accession>